<sequence>MSFSRWKLCVLLLMISQVYSARQVISAVGDSVSLENSEPYKELSEVSWFYNKTQKILRWTREEGTTIFETNMKPRISFDVNNIAICIKHVQKEDSSTYKLQTFSSKSSQEHSEHIRLDVYEPLTKPKITGSPRFDDNGTCLVNLTCSVEQIRENASYSWMSKGQGTNVFTSGPILILNWKPGDHDLNYTCTARNPVSNSSRTVLAKEFCAGSTASRENNAPVVVTGILGESAILPADIPDKNKIDNINWASRTPVAVVTPEGTAVNIITTHQNYKGRLNVSSKTYDLQINHLKMEDAGFYRADINLKTSSTSTTITKNYTLQIYRRLEQPKITLNTIASENNTCNITLTCSVEIGDAVKYEWTPLGEQTDESNGKSRLFIFQTSEDVPKNYTCMAKNPVSKNSQSILVQYPCTGIGEERALKEGDDFKSPYPRPGISKSSNLWFILISILIILISTATCFYLRYKGKKDADSSFITQGNTGKEPSAPADNRVYDEIVIPKGIVSTPQKEESLNTIYYTVQKPQKVENSYSSNTKLLGTSTSDFVI</sequence>
<dbReference type="InterPro" id="IPR007110">
    <property type="entry name" value="Ig-like_dom"/>
</dbReference>
<dbReference type="InterPro" id="IPR003599">
    <property type="entry name" value="Ig_sub"/>
</dbReference>
<keyword evidence="7" id="KW-1064">Adaptive immunity</keyword>
<evidence type="ECO:0000256" key="6">
    <source>
        <dbReference type="ARBA" id="ARBA00022989"/>
    </source>
</evidence>
<dbReference type="AlphaFoldDB" id="A0A5F8H116"/>
<keyword evidence="5" id="KW-0391">Immunity</keyword>
<evidence type="ECO:0000256" key="2">
    <source>
        <dbReference type="ARBA" id="ARBA00022588"/>
    </source>
</evidence>
<keyword evidence="2" id="KW-0399">Innate immunity</keyword>
<dbReference type="SUPFAM" id="SSF48726">
    <property type="entry name" value="Immunoglobulin"/>
    <property type="match status" value="4"/>
</dbReference>
<dbReference type="GO" id="GO:0009897">
    <property type="term" value="C:external side of plasma membrane"/>
    <property type="evidence" value="ECO:0000318"/>
    <property type="project" value="GO_Central"/>
</dbReference>
<dbReference type="PANTHER" id="PTHR12080:SF18">
    <property type="entry name" value="SLAM FAMILY MEMBER 9"/>
    <property type="match status" value="1"/>
</dbReference>
<evidence type="ECO:0000256" key="7">
    <source>
        <dbReference type="ARBA" id="ARBA00023130"/>
    </source>
</evidence>
<organism evidence="15 16">
    <name type="scientific">Monodelphis domestica</name>
    <name type="common">Gray short-tailed opossum</name>
    <dbReference type="NCBI Taxonomy" id="13616"/>
    <lineage>
        <taxon>Eukaryota</taxon>
        <taxon>Metazoa</taxon>
        <taxon>Chordata</taxon>
        <taxon>Craniata</taxon>
        <taxon>Vertebrata</taxon>
        <taxon>Euteleostomi</taxon>
        <taxon>Mammalia</taxon>
        <taxon>Metatheria</taxon>
        <taxon>Didelphimorphia</taxon>
        <taxon>Didelphidae</taxon>
        <taxon>Monodelphis</taxon>
    </lineage>
</organism>
<dbReference type="GO" id="GO:0042110">
    <property type="term" value="P:T cell activation"/>
    <property type="evidence" value="ECO:0000318"/>
    <property type="project" value="GO_Central"/>
</dbReference>
<dbReference type="GO" id="GO:0006955">
    <property type="term" value="P:immune response"/>
    <property type="evidence" value="ECO:0000318"/>
    <property type="project" value="GO_Central"/>
</dbReference>
<feature type="chain" id="PRO_5023832003" description="Ig-like domain-containing protein" evidence="13">
    <location>
        <begin position="21"/>
        <end position="545"/>
    </location>
</feature>
<evidence type="ECO:0000256" key="5">
    <source>
        <dbReference type="ARBA" id="ARBA00022859"/>
    </source>
</evidence>
<dbReference type="Gene3D" id="2.60.40.10">
    <property type="entry name" value="Immunoglobulins"/>
    <property type="match status" value="4"/>
</dbReference>
<keyword evidence="4 13" id="KW-0732">Signal</keyword>
<dbReference type="CDD" id="cd16842">
    <property type="entry name" value="Ig_SLAM-like_N"/>
    <property type="match status" value="1"/>
</dbReference>
<dbReference type="GO" id="GO:0002250">
    <property type="term" value="P:adaptive immune response"/>
    <property type="evidence" value="ECO:0007669"/>
    <property type="project" value="UniProtKB-KW"/>
</dbReference>
<evidence type="ECO:0000256" key="4">
    <source>
        <dbReference type="ARBA" id="ARBA00022729"/>
    </source>
</evidence>
<keyword evidence="3 12" id="KW-0812">Transmembrane</keyword>
<feature type="transmembrane region" description="Helical" evidence="12">
    <location>
        <begin position="442"/>
        <end position="462"/>
    </location>
</feature>
<evidence type="ECO:0000313" key="16">
    <source>
        <dbReference type="Proteomes" id="UP000002280"/>
    </source>
</evidence>
<evidence type="ECO:0000256" key="12">
    <source>
        <dbReference type="SAM" id="Phobius"/>
    </source>
</evidence>
<dbReference type="InterPro" id="IPR013783">
    <property type="entry name" value="Ig-like_fold"/>
</dbReference>
<evidence type="ECO:0000256" key="3">
    <source>
        <dbReference type="ARBA" id="ARBA00022692"/>
    </source>
</evidence>
<evidence type="ECO:0000256" key="10">
    <source>
        <dbReference type="ARBA" id="ARBA00023180"/>
    </source>
</evidence>
<evidence type="ECO:0000256" key="9">
    <source>
        <dbReference type="ARBA" id="ARBA00023157"/>
    </source>
</evidence>
<comment type="subcellular location">
    <subcellularLocation>
        <location evidence="1">Membrane</location>
        <topology evidence="1">Single-pass type I membrane protein</topology>
    </subcellularLocation>
</comment>
<dbReference type="Proteomes" id="UP000002280">
    <property type="component" value="Chromosome 2"/>
</dbReference>
<protein>
    <recommendedName>
        <fullName evidence="14">Ig-like domain-containing protein</fullName>
    </recommendedName>
</protein>
<dbReference type="InterPro" id="IPR015631">
    <property type="entry name" value="CD2/SLAM_rcpt"/>
</dbReference>
<evidence type="ECO:0000313" key="15">
    <source>
        <dbReference type="Ensembl" id="ENSMODP00000053081.1"/>
    </source>
</evidence>
<dbReference type="GeneTree" id="ENSGT01030000234540"/>
<proteinExistence type="predicted"/>
<dbReference type="PANTHER" id="PTHR12080">
    <property type="entry name" value="SIGNALING LYMPHOCYTIC ACTIVATION MOLECULE"/>
    <property type="match status" value="1"/>
</dbReference>
<feature type="signal peptide" evidence="13">
    <location>
        <begin position="1"/>
        <end position="20"/>
    </location>
</feature>
<keyword evidence="11" id="KW-0393">Immunoglobulin domain</keyword>
<dbReference type="Pfam" id="PF11465">
    <property type="entry name" value="Receptor_2B4"/>
    <property type="match status" value="1"/>
</dbReference>
<evidence type="ECO:0000256" key="1">
    <source>
        <dbReference type="ARBA" id="ARBA00004479"/>
    </source>
</evidence>
<dbReference type="InterPro" id="IPR036179">
    <property type="entry name" value="Ig-like_dom_sf"/>
</dbReference>
<feature type="domain" description="Ig-like" evidence="14">
    <location>
        <begin position="330"/>
        <end position="409"/>
    </location>
</feature>
<dbReference type="GO" id="GO:0045087">
    <property type="term" value="P:innate immune response"/>
    <property type="evidence" value="ECO:0007669"/>
    <property type="project" value="UniProtKB-KW"/>
</dbReference>
<evidence type="ECO:0000256" key="13">
    <source>
        <dbReference type="SAM" id="SignalP"/>
    </source>
</evidence>
<feature type="domain" description="Ig-like" evidence="14">
    <location>
        <begin position="126"/>
        <end position="204"/>
    </location>
</feature>
<keyword evidence="6 12" id="KW-1133">Transmembrane helix</keyword>
<dbReference type="STRING" id="13616.ENSMODP00000053081"/>
<dbReference type="PROSITE" id="PS50835">
    <property type="entry name" value="IG_LIKE"/>
    <property type="match status" value="2"/>
</dbReference>
<dbReference type="FunFam" id="2.60.40.10:FF:000470">
    <property type="entry name" value="SLAM family member 7"/>
    <property type="match status" value="1"/>
</dbReference>
<dbReference type="Pfam" id="PF13927">
    <property type="entry name" value="Ig_3"/>
    <property type="match status" value="1"/>
</dbReference>
<dbReference type="Ensembl" id="ENSMODT00000069433.1">
    <property type="protein sequence ID" value="ENSMODP00000053081.1"/>
    <property type="gene ID" value="ENSMODG00000009452.2"/>
</dbReference>
<keyword evidence="9" id="KW-1015">Disulfide bond</keyword>
<accession>A0A5F8H116</accession>
<dbReference type="FunFam" id="2.60.40.10:FF:000820">
    <property type="entry name" value="SLAM family member 7"/>
    <property type="match status" value="1"/>
</dbReference>
<dbReference type="Bgee" id="ENSMODG00000009452">
    <property type="expression patterns" value="Expressed in blood and 14 other cell types or tissues"/>
</dbReference>
<dbReference type="InterPro" id="IPR024303">
    <property type="entry name" value="NK_rcpt_2B4_Ig_dom"/>
</dbReference>
<name>A0A5F8H116_MONDO</name>
<keyword evidence="16" id="KW-1185">Reference proteome</keyword>
<keyword evidence="8 12" id="KW-0472">Membrane</keyword>
<dbReference type="SMART" id="SM00409">
    <property type="entry name" value="IG"/>
    <property type="match status" value="3"/>
</dbReference>
<dbReference type="CDD" id="cd00096">
    <property type="entry name" value="Ig"/>
    <property type="match status" value="1"/>
</dbReference>
<evidence type="ECO:0000259" key="14">
    <source>
        <dbReference type="PROSITE" id="PS50835"/>
    </source>
</evidence>
<reference evidence="15" key="2">
    <citation type="submission" date="2025-08" db="UniProtKB">
        <authorList>
            <consortium name="Ensembl"/>
        </authorList>
    </citation>
    <scope>IDENTIFICATION</scope>
</reference>
<evidence type="ECO:0000256" key="8">
    <source>
        <dbReference type="ARBA" id="ARBA00023136"/>
    </source>
</evidence>
<evidence type="ECO:0000256" key="11">
    <source>
        <dbReference type="ARBA" id="ARBA00023319"/>
    </source>
</evidence>
<keyword evidence="10" id="KW-0325">Glycoprotein</keyword>
<dbReference type="InParanoid" id="A0A5F8H116"/>
<reference evidence="15 16" key="1">
    <citation type="journal article" date="2007" name="Nature">
        <title>Genome of the marsupial Monodelphis domestica reveals innovation in non-coding sequences.</title>
        <authorList>
            <person name="Mikkelsen T.S."/>
            <person name="Wakefield M.J."/>
            <person name="Aken B."/>
            <person name="Amemiya C.T."/>
            <person name="Chang J.L."/>
            <person name="Duke S."/>
            <person name="Garber M."/>
            <person name="Gentles A.J."/>
            <person name="Goodstadt L."/>
            <person name="Heger A."/>
            <person name="Jurka J."/>
            <person name="Kamal M."/>
            <person name="Mauceli E."/>
            <person name="Searle S.M."/>
            <person name="Sharpe T."/>
            <person name="Baker M.L."/>
            <person name="Batzer M.A."/>
            <person name="Benos P.V."/>
            <person name="Belov K."/>
            <person name="Clamp M."/>
            <person name="Cook A."/>
            <person name="Cuff J."/>
            <person name="Das R."/>
            <person name="Davidow L."/>
            <person name="Deakin J.E."/>
            <person name="Fazzari M.J."/>
            <person name="Glass J.L."/>
            <person name="Grabherr M."/>
            <person name="Greally J.M."/>
            <person name="Gu W."/>
            <person name="Hore T.A."/>
            <person name="Huttley G.A."/>
            <person name="Kleber M."/>
            <person name="Jirtle R.L."/>
            <person name="Koina E."/>
            <person name="Lee J.T."/>
            <person name="Mahony S."/>
            <person name="Marra M.A."/>
            <person name="Miller R.D."/>
            <person name="Nicholls R.D."/>
            <person name="Oda M."/>
            <person name="Papenfuss A.T."/>
            <person name="Parra Z.E."/>
            <person name="Pollock D.D."/>
            <person name="Ray D.A."/>
            <person name="Schein J.E."/>
            <person name="Speed T.P."/>
            <person name="Thompson K."/>
            <person name="VandeBerg J.L."/>
            <person name="Wade C.M."/>
            <person name="Walker J.A."/>
            <person name="Waters P.D."/>
            <person name="Webber C."/>
            <person name="Weidman J.R."/>
            <person name="Xie X."/>
            <person name="Zody M.C."/>
            <person name="Baldwin J."/>
            <person name="Abdouelleil A."/>
            <person name="Abdulkadir J."/>
            <person name="Abebe A."/>
            <person name="Abera B."/>
            <person name="Abreu J."/>
            <person name="Acer S.C."/>
            <person name="Aftuck L."/>
            <person name="Alexander A."/>
            <person name="An P."/>
            <person name="Anderson E."/>
            <person name="Anderson S."/>
            <person name="Arachi H."/>
            <person name="Azer M."/>
            <person name="Bachantsang P."/>
            <person name="Barry A."/>
            <person name="Bayul T."/>
            <person name="Berlin A."/>
            <person name="Bessette D."/>
            <person name="Bloom T."/>
            <person name="Bloom T."/>
            <person name="Boguslavskiy L."/>
            <person name="Bonnet C."/>
            <person name="Boukhgalter B."/>
            <person name="Bourzgui I."/>
            <person name="Brown A."/>
            <person name="Cahill P."/>
            <person name="Channer S."/>
            <person name="Cheshatsang Y."/>
            <person name="Chuda L."/>
            <person name="Citroen M."/>
            <person name="Collymore A."/>
            <person name="Cooke P."/>
            <person name="Costello M."/>
            <person name="D'Aco K."/>
            <person name="Daza R."/>
            <person name="De Haan G."/>
            <person name="DeGray S."/>
            <person name="DeMaso C."/>
            <person name="Dhargay N."/>
            <person name="Dooley K."/>
            <person name="Dooley E."/>
            <person name="Doricent M."/>
            <person name="Dorje P."/>
            <person name="Dorjee K."/>
            <person name="Dupes A."/>
            <person name="Elong R."/>
            <person name="Falk J."/>
            <person name="Farina A."/>
            <person name="Faro S."/>
            <person name="Ferguson D."/>
            <person name="Fisher S."/>
            <person name="Foley C.D."/>
            <person name="Franke A."/>
            <person name="Friedrich D."/>
            <person name="Gadbois L."/>
            <person name="Gearin G."/>
            <person name="Gearin C.R."/>
            <person name="Giannoukos G."/>
            <person name="Goode T."/>
            <person name="Graham J."/>
            <person name="Grandbois E."/>
            <person name="Grewal S."/>
            <person name="Gyaltsen K."/>
            <person name="Hafez N."/>
            <person name="Hagos B."/>
            <person name="Hall J."/>
            <person name="Henson C."/>
            <person name="Hollinger A."/>
            <person name="Honan T."/>
            <person name="Huard M.D."/>
            <person name="Hughes L."/>
            <person name="Hurhula B."/>
            <person name="Husby M.E."/>
            <person name="Kamat A."/>
            <person name="Kanga B."/>
            <person name="Kashin S."/>
            <person name="Khazanovich D."/>
            <person name="Kisner P."/>
            <person name="Lance K."/>
            <person name="Lara M."/>
            <person name="Lee W."/>
            <person name="Lennon N."/>
            <person name="Letendre F."/>
            <person name="LeVine R."/>
            <person name="Lipovsky A."/>
            <person name="Liu X."/>
            <person name="Liu J."/>
            <person name="Liu S."/>
            <person name="Lokyitsang T."/>
            <person name="Lokyitsang Y."/>
            <person name="Lubonja R."/>
            <person name="Lui A."/>
            <person name="MacDonald P."/>
            <person name="Magnisalis V."/>
            <person name="Maru K."/>
            <person name="Matthews C."/>
            <person name="McCusker W."/>
            <person name="McDonough S."/>
            <person name="Mehta T."/>
            <person name="Meldrim J."/>
            <person name="Meneus L."/>
            <person name="Mihai O."/>
            <person name="Mihalev A."/>
            <person name="Mihova T."/>
            <person name="Mittelman R."/>
            <person name="Mlenga V."/>
            <person name="Montmayeur A."/>
            <person name="Mulrain L."/>
            <person name="Navidi A."/>
            <person name="Naylor J."/>
            <person name="Negash T."/>
            <person name="Nguyen T."/>
            <person name="Nguyen N."/>
            <person name="Nicol R."/>
            <person name="Norbu C."/>
            <person name="Norbu N."/>
            <person name="Novod N."/>
            <person name="O'Neill B."/>
            <person name="Osman S."/>
            <person name="Markiewicz E."/>
            <person name="Oyono O.L."/>
            <person name="Patti C."/>
            <person name="Phunkhang P."/>
            <person name="Pierre F."/>
            <person name="Priest M."/>
            <person name="Raghuraman S."/>
            <person name="Rege F."/>
            <person name="Reyes R."/>
            <person name="Rise C."/>
            <person name="Rogov P."/>
            <person name="Ross K."/>
            <person name="Ryan E."/>
            <person name="Settipalli S."/>
            <person name="Shea T."/>
            <person name="Sherpa N."/>
            <person name="Shi L."/>
            <person name="Shih D."/>
            <person name="Sparrow T."/>
            <person name="Spaulding J."/>
            <person name="Stalker J."/>
            <person name="Stange-Thomann N."/>
            <person name="Stavropoulos S."/>
            <person name="Stone C."/>
            <person name="Strader C."/>
            <person name="Tesfaye S."/>
            <person name="Thomson T."/>
            <person name="Thoulutsang Y."/>
            <person name="Thoulutsang D."/>
            <person name="Topham K."/>
            <person name="Topping I."/>
            <person name="Tsamla T."/>
            <person name="Vassiliev H."/>
            <person name="Vo A."/>
            <person name="Wangchuk T."/>
            <person name="Wangdi T."/>
            <person name="Weiand M."/>
            <person name="Wilkinson J."/>
            <person name="Wilson A."/>
            <person name="Yadav S."/>
            <person name="Young G."/>
            <person name="Yu Q."/>
            <person name="Zembek L."/>
            <person name="Zhong D."/>
            <person name="Zimmer A."/>
            <person name="Zwirko Z."/>
            <person name="Jaffe D.B."/>
            <person name="Alvarez P."/>
            <person name="Brockman W."/>
            <person name="Butler J."/>
            <person name="Chin C."/>
            <person name="Gnerre S."/>
            <person name="MacCallum I."/>
            <person name="Graves J.A."/>
            <person name="Ponting C.P."/>
            <person name="Breen M."/>
            <person name="Samollow P.B."/>
            <person name="Lander E.S."/>
            <person name="Lindblad-Toh K."/>
        </authorList>
    </citation>
    <scope>NUCLEOTIDE SEQUENCE [LARGE SCALE GENOMIC DNA]</scope>
</reference>
<dbReference type="FunCoup" id="A0A5F8H116">
    <property type="interactions" value="219"/>
</dbReference>
<reference evidence="15" key="3">
    <citation type="submission" date="2025-09" db="UniProtKB">
        <authorList>
            <consortium name="Ensembl"/>
        </authorList>
    </citation>
    <scope>IDENTIFICATION</scope>
</reference>